<evidence type="ECO:0000313" key="1">
    <source>
        <dbReference type="EMBL" id="KAL3637014.1"/>
    </source>
</evidence>
<dbReference type="Proteomes" id="UP001632038">
    <property type="component" value="Unassembled WGS sequence"/>
</dbReference>
<comment type="caution">
    <text evidence="1">The sequence shown here is derived from an EMBL/GenBank/DDBJ whole genome shotgun (WGS) entry which is preliminary data.</text>
</comment>
<protein>
    <submittedName>
        <fullName evidence="1">Uncharacterized protein</fullName>
    </submittedName>
</protein>
<gene>
    <name evidence="1" type="ORF">CASFOL_019313</name>
</gene>
<dbReference type="PANTHER" id="PTHR36264:SF5">
    <property type="entry name" value="SET DOMAIN-CONTAINING PROTEIN"/>
    <property type="match status" value="1"/>
</dbReference>
<keyword evidence="2" id="KW-1185">Reference proteome</keyword>
<accession>A0ABD3D722</accession>
<dbReference type="PANTHER" id="PTHR36264">
    <property type="entry name" value="SET DOMAIN-CONTAINING PROTEIN"/>
    <property type="match status" value="1"/>
</dbReference>
<sequence length="178" mass="21247">MALATYYTTRKSYYYNFFPKKEDEEMPPAANSTVLAPRLNRRLVEIRDVHPPPQLNPHDPWPIKKRLNHYEIATGKIILSFQDTFEHIFRYWHFPMCKYVTMLCRRIAVVVWDMTNEKFPRKYGRDDVLFQMTPSEHSLLTCPEMMHDRKLKADDNIGLYWDPMEGVFRVKLLSSSGR</sequence>
<name>A0ABD3D722_9LAMI</name>
<reference evidence="2" key="1">
    <citation type="journal article" date="2024" name="IScience">
        <title>Strigolactones Initiate the Formation of Haustorium-like Structures in Castilleja.</title>
        <authorList>
            <person name="Buerger M."/>
            <person name="Peterson D."/>
            <person name="Chory J."/>
        </authorList>
    </citation>
    <scope>NUCLEOTIDE SEQUENCE [LARGE SCALE GENOMIC DNA]</scope>
</reference>
<evidence type="ECO:0000313" key="2">
    <source>
        <dbReference type="Proteomes" id="UP001632038"/>
    </source>
</evidence>
<proteinExistence type="predicted"/>
<dbReference type="AlphaFoldDB" id="A0ABD3D722"/>
<organism evidence="1 2">
    <name type="scientific">Castilleja foliolosa</name>
    <dbReference type="NCBI Taxonomy" id="1961234"/>
    <lineage>
        <taxon>Eukaryota</taxon>
        <taxon>Viridiplantae</taxon>
        <taxon>Streptophyta</taxon>
        <taxon>Embryophyta</taxon>
        <taxon>Tracheophyta</taxon>
        <taxon>Spermatophyta</taxon>
        <taxon>Magnoliopsida</taxon>
        <taxon>eudicotyledons</taxon>
        <taxon>Gunneridae</taxon>
        <taxon>Pentapetalae</taxon>
        <taxon>asterids</taxon>
        <taxon>lamiids</taxon>
        <taxon>Lamiales</taxon>
        <taxon>Orobanchaceae</taxon>
        <taxon>Pedicularideae</taxon>
        <taxon>Castillejinae</taxon>
        <taxon>Castilleja</taxon>
    </lineage>
</organism>
<dbReference type="EMBL" id="JAVIJP010000026">
    <property type="protein sequence ID" value="KAL3637014.1"/>
    <property type="molecule type" value="Genomic_DNA"/>
</dbReference>